<reference evidence="3" key="1">
    <citation type="journal article" date="2020" name="mSystems">
        <title>Genome- and Community-Level Interaction Insights into Carbon Utilization and Element Cycling Functions of Hydrothermarchaeota in Hydrothermal Sediment.</title>
        <authorList>
            <person name="Zhou Z."/>
            <person name="Liu Y."/>
            <person name="Xu W."/>
            <person name="Pan J."/>
            <person name="Luo Z.H."/>
            <person name="Li M."/>
        </authorList>
    </citation>
    <scope>NUCLEOTIDE SEQUENCE [LARGE SCALE GENOMIC DNA]</scope>
    <source>
        <strain evidence="3">SpSt-776</strain>
    </source>
</reference>
<dbReference type="EMBL" id="DTHB01000042">
    <property type="protein sequence ID" value="HGB14641.1"/>
    <property type="molecule type" value="Genomic_DNA"/>
</dbReference>
<dbReference type="NCBIfam" id="TIGR03605">
    <property type="entry name" value="antibiot_sagB"/>
    <property type="match status" value="1"/>
</dbReference>
<dbReference type="Gene3D" id="3.40.109.10">
    <property type="entry name" value="NADH Oxidase"/>
    <property type="match status" value="1"/>
</dbReference>
<accession>A0A7C3SIT5</accession>
<dbReference type="SUPFAM" id="SSF55469">
    <property type="entry name" value="FMN-dependent nitroreductase-like"/>
    <property type="match status" value="1"/>
</dbReference>
<organism evidence="3">
    <name type="scientific">Desulfobacca acetoxidans</name>
    <dbReference type="NCBI Taxonomy" id="60893"/>
    <lineage>
        <taxon>Bacteria</taxon>
        <taxon>Pseudomonadati</taxon>
        <taxon>Thermodesulfobacteriota</taxon>
        <taxon>Desulfobaccia</taxon>
        <taxon>Desulfobaccales</taxon>
        <taxon>Desulfobaccaceae</taxon>
        <taxon>Desulfobacca</taxon>
    </lineage>
</organism>
<dbReference type="InterPro" id="IPR052544">
    <property type="entry name" value="Bacteriocin_Proc_Enz"/>
</dbReference>
<dbReference type="CDD" id="cd02142">
    <property type="entry name" value="McbC_SagB-like_oxidoreductase"/>
    <property type="match status" value="1"/>
</dbReference>
<proteinExistence type="predicted"/>
<dbReference type="AlphaFoldDB" id="A0A7C3SIT5"/>
<name>A0A7C3SIT5_9BACT</name>
<gene>
    <name evidence="3" type="ORF">ENV62_05325</name>
</gene>
<evidence type="ECO:0000256" key="1">
    <source>
        <dbReference type="SAM" id="Phobius"/>
    </source>
</evidence>
<keyword evidence="1" id="KW-1133">Transmembrane helix</keyword>
<evidence type="ECO:0000313" key="3">
    <source>
        <dbReference type="EMBL" id="HGB14641.1"/>
    </source>
</evidence>
<dbReference type="InterPro" id="IPR029479">
    <property type="entry name" value="Nitroreductase"/>
</dbReference>
<keyword evidence="1" id="KW-0812">Transmembrane</keyword>
<dbReference type="InterPro" id="IPR000415">
    <property type="entry name" value="Nitroreductase-like"/>
</dbReference>
<feature type="transmembrane region" description="Helical" evidence="1">
    <location>
        <begin position="200"/>
        <end position="218"/>
    </location>
</feature>
<dbReference type="PANTHER" id="PTHR43745:SF2">
    <property type="entry name" value="NITROREDUCTASE MJ1384-RELATED"/>
    <property type="match status" value="1"/>
</dbReference>
<comment type="caution">
    <text evidence="3">The sequence shown here is derived from an EMBL/GenBank/DDBJ whole genome shotgun (WGS) entry which is preliminary data.</text>
</comment>
<feature type="domain" description="Nitroreductase" evidence="2">
    <location>
        <begin position="66"/>
        <end position="242"/>
    </location>
</feature>
<feature type="transmembrane region" description="Helical" evidence="1">
    <location>
        <begin position="159"/>
        <end position="179"/>
    </location>
</feature>
<keyword evidence="1" id="KW-0472">Membrane</keyword>
<dbReference type="GO" id="GO:0016491">
    <property type="term" value="F:oxidoreductase activity"/>
    <property type="evidence" value="ECO:0007669"/>
    <property type="project" value="InterPro"/>
</dbReference>
<dbReference type="Pfam" id="PF00881">
    <property type="entry name" value="Nitroreductase"/>
    <property type="match status" value="1"/>
</dbReference>
<dbReference type="PANTHER" id="PTHR43745">
    <property type="entry name" value="NITROREDUCTASE MJ1384-RELATED"/>
    <property type="match status" value="1"/>
</dbReference>
<sequence>MTDEPLGIGRRYLQETRYSRAGLGRGPRVDYPRAEPYKQYPGAPRFKLDPPVGREPADLWDCLALRRSRRQYQERPLTRDELAILVWSAQGVTLASREYLFRTAPSAGALYPVETYLAIHRVEGLEPGIWHLNVPEFALEQLATGDFRPPLVEAGLSQVFLGTAALVFLWTGILNRAMWKYRERAIRYLFMDAGHICQNVMLAATALGLGCCPVGAFFDEEVERLLGVDGQEEVALYLASVGPL</sequence>
<dbReference type="InterPro" id="IPR020051">
    <property type="entry name" value="SagB-type_dehydrogenase"/>
</dbReference>
<protein>
    <submittedName>
        <fullName evidence="3">SagB/ThcOx family dehydrogenase</fullName>
    </submittedName>
</protein>
<evidence type="ECO:0000259" key="2">
    <source>
        <dbReference type="Pfam" id="PF00881"/>
    </source>
</evidence>